<dbReference type="Proteomes" id="UP000785679">
    <property type="component" value="Unassembled WGS sequence"/>
</dbReference>
<evidence type="ECO:0000313" key="2">
    <source>
        <dbReference type="Proteomes" id="UP000785679"/>
    </source>
</evidence>
<comment type="caution">
    <text evidence="1">The sequence shown here is derived from an EMBL/GenBank/DDBJ whole genome shotgun (WGS) entry which is preliminary data.</text>
</comment>
<organism evidence="1 2">
    <name type="scientific">Halteria grandinella</name>
    <dbReference type="NCBI Taxonomy" id="5974"/>
    <lineage>
        <taxon>Eukaryota</taxon>
        <taxon>Sar</taxon>
        <taxon>Alveolata</taxon>
        <taxon>Ciliophora</taxon>
        <taxon>Intramacronucleata</taxon>
        <taxon>Spirotrichea</taxon>
        <taxon>Stichotrichia</taxon>
        <taxon>Sporadotrichida</taxon>
        <taxon>Halteriidae</taxon>
        <taxon>Halteria</taxon>
    </lineage>
</organism>
<protein>
    <submittedName>
        <fullName evidence="1">Uncharacterized protein</fullName>
    </submittedName>
</protein>
<reference evidence="1" key="1">
    <citation type="submission" date="2019-06" db="EMBL/GenBank/DDBJ databases">
        <authorList>
            <person name="Zheng W."/>
        </authorList>
    </citation>
    <scope>NUCLEOTIDE SEQUENCE</scope>
    <source>
        <strain evidence="1">QDHG01</strain>
    </source>
</reference>
<keyword evidence="2" id="KW-1185">Reference proteome</keyword>
<accession>A0A8J8NFN7</accession>
<proteinExistence type="predicted"/>
<evidence type="ECO:0000313" key="1">
    <source>
        <dbReference type="EMBL" id="TNV74127.1"/>
    </source>
</evidence>
<dbReference type="AlphaFoldDB" id="A0A8J8NFN7"/>
<dbReference type="EMBL" id="RRYP01017412">
    <property type="protein sequence ID" value="TNV74127.1"/>
    <property type="molecule type" value="Genomic_DNA"/>
</dbReference>
<gene>
    <name evidence="1" type="ORF">FGO68_gene5044</name>
</gene>
<name>A0A8J8NFN7_HALGN</name>
<sequence>MQSLNESVRVHEQKSSCLQFWNSALYWPTLLLSLPNSCLFPNAVTPKPQARKAGTMVQKRAPREEEQTCLNWQPATPKKRVTQRVFQPPAAFQRRLLKGLVLCLWAATRLVWISSQSWKTIFSGVYL</sequence>